<accession>A0A835ZPM4</accession>
<sequence length="103" mass="11138">MENSIIRSCGPCPQITLVRSLGLKNDYRLLSSAVSGPVPRWNGTVLPGAQEAGHLQQTRAGPPVGWRRTHSRCSVTAGEFWNTVGNLEVLLCIKNTEENGSGH</sequence>
<reference evidence="1 2" key="1">
    <citation type="submission" date="2020-12" db="EMBL/GenBank/DDBJ databases">
        <title>De novo assembly of Tibetan sheep genome.</title>
        <authorList>
            <person name="Li X."/>
        </authorList>
    </citation>
    <scope>NUCLEOTIDE SEQUENCE [LARGE SCALE GENOMIC DNA]</scope>
    <source>
        <tissue evidence="1">Heart</tissue>
    </source>
</reference>
<dbReference type="EMBL" id="JAEMGP010000019">
    <property type="protein sequence ID" value="KAG5197833.1"/>
    <property type="molecule type" value="Genomic_DNA"/>
</dbReference>
<protein>
    <submittedName>
        <fullName evidence="1">Uncharacterized protein</fullName>
    </submittedName>
</protein>
<proteinExistence type="predicted"/>
<dbReference type="Proteomes" id="UP000664991">
    <property type="component" value="Unassembled WGS sequence"/>
</dbReference>
<name>A0A835ZPM4_SHEEP</name>
<comment type="caution">
    <text evidence="1">The sequence shown here is derived from an EMBL/GenBank/DDBJ whole genome shotgun (WGS) entry which is preliminary data.</text>
</comment>
<evidence type="ECO:0000313" key="2">
    <source>
        <dbReference type="Proteomes" id="UP000664991"/>
    </source>
</evidence>
<evidence type="ECO:0000313" key="1">
    <source>
        <dbReference type="EMBL" id="KAG5197833.1"/>
    </source>
</evidence>
<dbReference type="AlphaFoldDB" id="A0A835ZPM4"/>
<gene>
    <name evidence="1" type="ORF">JEQ12_008562</name>
</gene>
<organism evidence="1 2">
    <name type="scientific">Ovis aries</name>
    <name type="common">Sheep</name>
    <dbReference type="NCBI Taxonomy" id="9940"/>
    <lineage>
        <taxon>Eukaryota</taxon>
        <taxon>Metazoa</taxon>
        <taxon>Chordata</taxon>
        <taxon>Craniata</taxon>
        <taxon>Vertebrata</taxon>
        <taxon>Euteleostomi</taxon>
        <taxon>Mammalia</taxon>
        <taxon>Eutheria</taxon>
        <taxon>Laurasiatheria</taxon>
        <taxon>Artiodactyla</taxon>
        <taxon>Ruminantia</taxon>
        <taxon>Pecora</taxon>
        <taxon>Bovidae</taxon>
        <taxon>Caprinae</taxon>
        <taxon>Ovis</taxon>
    </lineage>
</organism>